<dbReference type="AlphaFoldDB" id="A0A9P7MKA0"/>
<feature type="transmembrane region" description="Helical" evidence="2">
    <location>
        <begin position="46"/>
        <end position="68"/>
    </location>
</feature>
<dbReference type="Proteomes" id="UP000706124">
    <property type="component" value="Unassembled WGS sequence"/>
</dbReference>
<comment type="caution">
    <text evidence="3">The sequence shown here is derived from an EMBL/GenBank/DDBJ whole genome shotgun (WGS) entry which is preliminary data.</text>
</comment>
<feature type="compositionally biased region" description="Basic and acidic residues" evidence="1">
    <location>
        <begin position="1"/>
        <end position="17"/>
    </location>
</feature>
<organism evidence="3 4">
    <name type="scientific">Claviceps pazoutovae</name>
    <dbReference type="NCBI Taxonomy" id="1649127"/>
    <lineage>
        <taxon>Eukaryota</taxon>
        <taxon>Fungi</taxon>
        <taxon>Dikarya</taxon>
        <taxon>Ascomycota</taxon>
        <taxon>Pezizomycotina</taxon>
        <taxon>Sordariomycetes</taxon>
        <taxon>Hypocreomycetidae</taxon>
        <taxon>Hypocreales</taxon>
        <taxon>Clavicipitaceae</taxon>
        <taxon>Claviceps</taxon>
    </lineage>
</organism>
<dbReference type="EMBL" id="SRPO01000007">
    <property type="protein sequence ID" value="KAG5949230.1"/>
    <property type="molecule type" value="Genomic_DNA"/>
</dbReference>
<name>A0A9P7MKA0_9HYPO</name>
<feature type="transmembrane region" description="Helical" evidence="2">
    <location>
        <begin position="479"/>
        <end position="503"/>
    </location>
</feature>
<keyword evidence="2" id="KW-0812">Transmembrane</keyword>
<feature type="region of interest" description="Disordered" evidence="1">
    <location>
        <begin position="1"/>
        <end position="23"/>
    </location>
</feature>
<accession>A0A9P7MKA0</accession>
<sequence length="566" mass="61682">MTLRKEDCNDSTTEKSDAPPTPPRLARQAYSFTFERLHKGRQLRRLLSACLTRWVLTMVLCASVYLVLWQYSSRSAMVMAKKKEFNTLIVGLSILLSLNLASSLKHMAATLRWWVLSLREWRPREVDLVLQSENMSRMVMLLCVSRRLSLRAYVLAWVAINAAAQIGLATLGLTYNVNGADKMVPTQPGLVSVPDLSTLQTYKLTTSSSSSLTSHGSAMTSQTENALRYTANSYGMVGLAAGINVNVLNAPEPGALFNPDNSPISCINTTCYSWFYEATTPSASYYLMAASNRSVATSSTCESWKVTRGGSGDLDTITLADDRNTTLNVPAKNGPGQTTFIVDPLHDQHIGWSIVTALEASTSEPWFYRCNVSVAPVVNAIIPEHELGDTLKLMAPAAIALQGYGTSNLGANLTDRIQFQSYPAESLLGSACAGSNSLMGYQTSSFAAGVILATAQSNSNLNVTGQMPLKGITLDINNWSYVHLVLGLIMGLQLLFALISIVLSNMVMVRDHSHLGEATLLRSALGHLSYRAVMGSERELAAMFPETMTMRYVCDGDGVYYLRVRG</sequence>
<evidence type="ECO:0000313" key="4">
    <source>
        <dbReference type="Proteomes" id="UP000706124"/>
    </source>
</evidence>
<keyword evidence="2" id="KW-1133">Transmembrane helix</keyword>
<keyword evidence="4" id="KW-1185">Reference proteome</keyword>
<protein>
    <submittedName>
        <fullName evidence="3">Uncharacterized protein</fullName>
    </submittedName>
</protein>
<evidence type="ECO:0000256" key="2">
    <source>
        <dbReference type="SAM" id="Phobius"/>
    </source>
</evidence>
<feature type="transmembrane region" description="Helical" evidence="2">
    <location>
        <begin position="88"/>
        <end position="115"/>
    </location>
</feature>
<evidence type="ECO:0000313" key="3">
    <source>
        <dbReference type="EMBL" id="KAG5949230.1"/>
    </source>
</evidence>
<keyword evidence="2" id="KW-0472">Membrane</keyword>
<gene>
    <name evidence="3" type="ORF">E4U60_006821</name>
</gene>
<evidence type="ECO:0000256" key="1">
    <source>
        <dbReference type="SAM" id="MobiDB-lite"/>
    </source>
</evidence>
<proteinExistence type="predicted"/>
<reference evidence="3 4" key="1">
    <citation type="journal article" date="2020" name="bioRxiv">
        <title>Whole genome comparisons of ergot fungi reveals the divergence and evolution of species within the genus Claviceps are the result of varying mechanisms driving genome evolution and host range expansion.</title>
        <authorList>
            <person name="Wyka S.A."/>
            <person name="Mondo S.J."/>
            <person name="Liu M."/>
            <person name="Dettman J."/>
            <person name="Nalam V."/>
            <person name="Broders K.D."/>
        </authorList>
    </citation>
    <scope>NUCLEOTIDE SEQUENCE [LARGE SCALE GENOMIC DNA]</scope>
    <source>
        <strain evidence="3 4">CCC 1485</strain>
    </source>
</reference>
<dbReference type="OrthoDB" id="3596604at2759"/>
<feature type="transmembrane region" description="Helical" evidence="2">
    <location>
        <begin position="154"/>
        <end position="175"/>
    </location>
</feature>